<dbReference type="NCBIfam" id="TIGR01417">
    <property type="entry name" value="PTS_I_fam"/>
    <property type="match status" value="1"/>
</dbReference>
<keyword evidence="24" id="KW-0670">Pyruvate</keyword>
<feature type="binding site" evidence="19">
    <location>
        <begin position="444"/>
        <end position="445"/>
    </location>
    <ligand>
        <name>phosphoenolpyruvate</name>
        <dbReference type="ChEBI" id="CHEBI:58702"/>
    </ligand>
</feature>
<feature type="active site" description="Tele-phosphohistidine intermediate" evidence="18">
    <location>
        <position position="197"/>
    </location>
</feature>
<evidence type="ECO:0000256" key="19">
    <source>
        <dbReference type="PIRSR" id="PIRSR000732-2"/>
    </source>
</evidence>
<dbReference type="Pfam" id="PF00391">
    <property type="entry name" value="PEP-utilizers"/>
    <property type="match status" value="1"/>
</dbReference>
<comment type="similarity">
    <text evidence="5 17">Belongs to the PEP-utilizing enzyme family.</text>
</comment>
<evidence type="ECO:0000256" key="7">
    <source>
        <dbReference type="ARBA" id="ARBA00016544"/>
    </source>
</evidence>
<feature type="domain" description="PEP-utilising enzyme C-terminal" evidence="22">
    <location>
        <begin position="262"/>
        <end position="529"/>
    </location>
</feature>
<accession>A0A7Y0LX89</accession>
<keyword evidence="9 17" id="KW-0963">Cytoplasm</keyword>
<organism evidence="24 25">
    <name type="scientific">Cellulomonas fimi</name>
    <dbReference type="NCBI Taxonomy" id="1708"/>
    <lineage>
        <taxon>Bacteria</taxon>
        <taxon>Bacillati</taxon>
        <taxon>Actinomycetota</taxon>
        <taxon>Actinomycetes</taxon>
        <taxon>Micrococcales</taxon>
        <taxon>Cellulomonadaceae</taxon>
        <taxon>Cellulomonas</taxon>
    </lineage>
</organism>
<dbReference type="Pfam" id="PF05524">
    <property type="entry name" value="PEP-utilisers_N"/>
    <property type="match status" value="1"/>
</dbReference>
<keyword evidence="13 17" id="KW-0479">Metal-binding</keyword>
<keyword evidence="10 17" id="KW-0762">Sugar transport</keyword>
<protein>
    <recommendedName>
        <fullName evidence="7 17">Phosphoenolpyruvate-protein phosphotransferase</fullName>
        <ecNumber evidence="6 17">2.7.3.9</ecNumber>
    </recommendedName>
    <alternativeName>
        <fullName evidence="16 17">Phosphotransferase system, enzyme I</fullName>
    </alternativeName>
</protein>
<dbReference type="Pfam" id="PF02896">
    <property type="entry name" value="PEP-utilizers_C"/>
    <property type="match status" value="1"/>
</dbReference>
<dbReference type="AlphaFoldDB" id="A0A7Y0LX89"/>
<evidence type="ECO:0000256" key="17">
    <source>
        <dbReference type="PIRNR" id="PIRNR000732"/>
    </source>
</evidence>
<dbReference type="InterPro" id="IPR036618">
    <property type="entry name" value="PtsI_HPr-bd_sf"/>
</dbReference>
<evidence type="ECO:0000256" key="8">
    <source>
        <dbReference type="ARBA" id="ARBA00022448"/>
    </source>
</evidence>
<evidence type="ECO:0000256" key="4">
    <source>
        <dbReference type="ARBA" id="ARBA00004496"/>
    </source>
</evidence>
<dbReference type="InterPro" id="IPR000121">
    <property type="entry name" value="PEP_util_C"/>
</dbReference>
<keyword evidence="12 17" id="KW-0598">Phosphotransferase system</keyword>
<keyword evidence="8 17" id="KW-0813">Transport</keyword>
<reference evidence="24 25" key="1">
    <citation type="submission" date="2020-04" db="EMBL/GenBank/DDBJ databases">
        <title>Sequencing and Assembly of C. fimi.</title>
        <authorList>
            <person name="Ramsey A.R."/>
        </authorList>
    </citation>
    <scope>NUCLEOTIDE SEQUENCE [LARGE SCALE GENOMIC DNA]</scope>
    <source>
        <strain evidence="24 25">SB</strain>
    </source>
</reference>
<evidence type="ECO:0000256" key="15">
    <source>
        <dbReference type="ARBA" id="ARBA00022842"/>
    </source>
</evidence>
<dbReference type="InterPro" id="IPR006318">
    <property type="entry name" value="PTS_EI-like"/>
</dbReference>
<feature type="binding site" evidence="20">
    <location>
        <position position="445"/>
    </location>
    <ligand>
        <name>Mg(2+)</name>
        <dbReference type="ChEBI" id="CHEBI:18420"/>
    </ligand>
</feature>
<evidence type="ECO:0000313" key="25">
    <source>
        <dbReference type="Proteomes" id="UP000562124"/>
    </source>
</evidence>
<dbReference type="PIRSF" id="PIRSF000732">
    <property type="entry name" value="PTS_enzyme_I"/>
    <property type="match status" value="1"/>
</dbReference>
<dbReference type="EC" id="2.7.3.9" evidence="6 17"/>
<feature type="binding site" evidence="19">
    <location>
        <position position="332"/>
    </location>
    <ligand>
        <name>phosphoenolpyruvate</name>
        <dbReference type="ChEBI" id="CHEBI:58702"/>
    </ligand>
</feature>
<dbReference type="PANTHER" id="PTHR46244:SF3">
    <property type="entry name" value="PHOSPHOENOLPYRUVATE-PROTEIN PHOSPHOTRANSFERASE"/>
    <property type="match status" value="1"/>
</dbReference>
<evidence type="ECO:0000259" key="21">
    <source>
        <dbReference type="Pfam" id="PF00391"/>
    </source>
</evidence>
<dbReference type="PRINTS" id="PR01736">
    <property type="entry name" value="PHPHTRNFRASE"/>
</dbReference>
<evidence type="ECO:0000256" key="1">
    <source>
        <dbReference type="ARBA" id="ARBA00000683"/>
    </source>
</evidence>
<evidence type="ECO:0000256" key="13">
    <source>
        <dbReference type="ARBA" id="ARBA00022723"/>
    </source>
</evidence>
<dbReference type="InterPro" id="IPR024692">
    <property type="entry name" value="PTS_EI"/>
</dbReference>
<keyword evidence="25" id="KW-1185">Reference proteome</keyword>
<evidence type="ECO:0000256" key="9">
    <source>
        <dbReference type="ARBA" id="ARBA00022490"/>
    </source>
</evidence>
<feature type="binding site" evidence="19">
    <location>
        <position position="455"/>
    </location>
    <ligand>
        <name>phosphoenolpyruvate</name>
        <dbReference type="ChEBI" id="CHEBI:58702"/>
    </ligand>
</feature>
<keyword evidence="15 17" id="KW-0460">Magnesium</keyword>
<dbReference type="PANTHER" id="PTHR46244">
    <property type="entry name" value="PHOSPHOENOLPYRUVATE-PROTEIN PHOSPHOTRANSFERASE"/>
    <property type="match status" value="1"/>
</dbReference>
<dbReference type="GO" id="GO:0046872">
    <property type="term" value="F:metal ion binding"/>
    <property type="evidence" value="ECO:0007669"/>
    <property type="project" value="UniProtKB-KW"/>
</dbReference>
<evidence type="ECO:0000313" key="24">
    <source>
        <dbReference type="EMBL" id="NMR19655.1"/>
    </source>
</evidence>
<evidence type="ECO:0000256" key="16">
    <source>
        <dbReference type="ARBA" id="ARBA00033235"/>
    </source>
</evidence>
<sequence>MTATQGAGSQRVVSGLGVSPGRAAGVVVRMPDPVPEPPAGATLTADDDVTAAAQRIAEASAEVQAALQEAAERASGTGREVLETTAMMAADPTLVKSAQKLVTAERRDPPSAVWAAAGKVIDQLASLGGYMAERTRDVADVRNRLVAALTGRPAPGVPDPGHPFVLLATDLAPADTATLDPARVVAIVTSEGGPTSHTAILARALGIPAVVGAAGATEAIPEGTQVLVDGAAGSVTLDPTEEQVARAAELAARVRTFGGNGRTSDGHAVPLLANVGAPDGAQAAADAGAEGVGLFRTEFCFLDRTEAPSIEEQVAQYRQVLAAFPGKKVVVRTLDAGADKPLPFLTNTQEPNPALGVRGLRTASRDPQVLEDQLAAIAQAAQAETAEVWVMAPMVATTSETEEFVARCTAHGLTTAGVMVEVPSAALQSGQILARADFASIGTNDLTQYAMAADRLLGELAPLQTHWQPAVVQLIAATCRGGAQQGRPVGVCGESAADPAFAVVLVGLGVATLSMSPRALPDVAAVLESVTLEECRALARTAVDAETADDGRAAVRGRLPVLEDLGL</sequence>
<evidence type="ECO:0000256" key="14">
    <source>
        <dbReference type="ARBA" id="ARBA00022777"/>
    </source>
</evidence>
<evidence type="ECO:0000256" key="10">
    <source>
        <dbReference type="ARBA" id="ARBA00022597"/>
    </source>
</evidence>
<feature type="binding site" evidence="20">
    <location>
        <position position="421"/>
    </location>
    <ligand>
        <name>Mg(2+)</name>
        <dbReference type="ChEBI" id="CHEBI:18420"/>
    </ligand>
</feature>
<comment type="catalytic activity">
    <reaction evidence="1 17">
        <text>L-histidyl-[protein] + phosphoenolpyruvate = N(pros)-phospho-L-histidyl-[protein] + pyruvate</text>
        <dbReference type="Rhea" id="RHEA:23880"/>
        <dbReference type="Rhea" id="RHEA-COMP:9745"/>
        <dbReference type="Rhea" id="RHEA-COMP:9746"/>
        <dbReference type="ChEBI" id="CHEBI:15361"/>
        <dbReference type="ChEBI" id="CHEBI:29979"/>
        <dbReference type="ChEBI" id="CHEBI:58702"/>
        <dbReference type="ChEBI" id="CHEBI:64837"/>
        <dbReference type="EC" id="2.7.3.9"/>
    </reaction>
</comment>
<evidence type="ECO:0000256" key="20">
    <source>
        <dbReference type="PIRSR" id="PIRSR000732-3"/>
    </source>
</evidence>
<evidence type="ECO:0000256" key="6">
    <source>
        <dbReference type="ARBA" id="ARBA00012232"/>
    </source>
</evidence>
<gene>
    <name evidence="24" type="primary">ptsP</name>
    <name evidence="24" type="ORF">HIR71_05355</name>
</gene>
<evidence type="ECO:0000256" key="3">
    <source>
        <dbReference type="ARBA" id="ARBA00002728"/>
    </source>
</evidence>
<dbReference type="GO" id="GO:0016301">
    <property type="term" value="F:kinase activity"/>
    <property type="evidence" value="ECO:0007669"/>
    <property type="project" value="UniProtKB-KW"/>
</dbReference>
<evidence type="ECO:0000256" key="12">
    <source>
        <dbReference type="ARBA" id="ARBA00022683"/>
    </source>
</evidence>
<dbReference type="InterPro" id="IPR036637">
    <property type="entry name" value="Phosphohistidine_dom_sf"/>
</dbReference>
<name>A0A7Y0LX89_CELFI</name>
<evidence type="ECO:0000256" key="5">
    <source>
        <dbReference type="ARBA" id="ARBA00007837"/>
    </source>
</evidence>
<evidence type="ECO:0000259" key="22">
    <source>
        <dbReference type="Pfam" id="PF02896"/>
    </source>
</evidence>
<dbReference type="Gene3D" id="1.10.274.10">
    <property type="entry name" value="PtsI, HPr-binding domain"/>
    <property type="match status" value="1"/>
</dbReference>
<dbReference type="InterPro" id="IPR008731">
    <property type="entry name" value="PTS_EIN"/>
</dbReference>
<comment type="function">
    <text evidence="3 17">General (non sugar-specific) component of the phosphoenolpyruvate-dependent sugar phosphotransferase system (sugar PTS). This major carbohydrate active-transport system catalyzes the phosphorylation of incoming sugar substrates concomitantly with their translocation across the cell membrane. Enzyme I transfers the phosphoryl group from phosphoenolpyruvate (PEP) to the phosphoryl carrier protein (HPr).</text>
</comment>
<dbReference type="InterPro" id="IPR008279">
    <property type="entry name" value="PEP-util_enz_mobile_dom"/>
</dbReference>
<dbReference type="SUPFAM" id="SSF47831">
    <property type="entry name" value="Enzyme I of the PEP:sugar phosphotransferase system HPr-binding (sub)domain"/>
    <property type="match status" value="1"/>
</dbReference>
<feature type="active site" description="Proton donor" evidence="18">
    <location>
        <position position="492"/>
    </location>
</feature>
<evidence type="ECO:0000256" key="2">
    <source>
        <dbReference type="ARBA" id="ARBA00001946"/>
    </source>
</evidence>
<evidence type="ECO:0000259" key="23">
    <source>
        <dbReference type="Pfam" id="PF05524"/>
    </source>
</evidence>
<dbReference type="GO" id="GO:0008965">
    <property type="term" value="F:phosphoenolpyruvate-protein phosphotransferase activity"/>
    <property type="evidence" value="ECO:0007669"/>
    <property type="project" value="UniProtKB-EC"/>
</dbReference>
<evidence type="ECO:0000256" key="11">
    <source>
        <dbReference type="ARBA" id="ARBA00022679"/>
    </source>
</evidence>
<dbReference type="InterPro" id="IPR018274">
    <property type="entry name" value="PEP_util_AS"/>
</dbReference>
<evidence type="ECO:0000256" key="18">
    <source>
        <dbReference type="PIRSR" id="PIRSR000732-1"/>
    </source>
</evidence>
<dbReference type="GO" id="GO:0005737">
    <property type="term" value="C:cytoplasm"/>
    <property type="evidence" value="ECO:0007669"/>
    <property type="project" value="UniProtKB-SubCell"/>
</dbReference>
<feature type="domain" description="PEP-utilising enzyme mobile" evidence="21">
    <location>
        <begin position="164"/>
        <end position="233"/>
    </location>
</feature>
<dbReference type="Gene3D" id="3.50.30.10">
    <property type="entry name" value="Phosphohistidine domain"/>
    <property type="match status" value="1"/>
</dbReference>
<dbReference type="InterPro" id="IPR050499">
    <property type="entry name" value="PEP-utilizing_PTS_enzyme"/>
</dbReference>
<dbReference type="Proteomes" id="UP000562124">
    <property type="component" value="Unassembled WGS sequence"/>
</dbReference>
<dbReference type="GO" id="GO:0009401">
    <property type="term" value="P:phosphoenolpyruvate-dependent sugar phosphotransferase system"/>
    <property type="evidence" value="ECO:0007669"/>
    <property type="project" value="UniProtKB-KW"/>
</dbReference>
<proteinExistence type="inferred from homology"/>
<dbReference type="EMBL" id="JABCJJ010000005">
    <property type="protein sequence ID" value="NMR19655.1"/>
    <property type="molecule type" value="Genomic_DNA"/>
</dbReference>
<dbReference type="RefSeq" id="WP_169324018.1">
    <property type="nucleotide sequence ID" value="NZ_JABCJJ010000005.1"/>
</dbReference>
<dbReference type="Gene3D" id="3.20.20.60">
    <property type="entry name" value="Phosphoenolpyruvate-binding domains"/>
    <property type="match status" value="1"/>
</dbReference>
<comment type="subcellular location">
    <subcellularLocation>
        <location evidence="4 17">Cytoplasm</location>
    </subcellularLocation>
</comment>
<feature type="binding site" evidence="19">
    <location>
        <position position="296"/>
    </location>
    <ligand>
        <name>phosphoenolpyruvate</name>
        <dbReference type="ChEBI" id="CHEBI:58702"/>
    </ligand>
</feature>
<comment type="cofactor">
    <cofactor evidence="2 17 20">
        <name>Mg(2+)</name>
        <dbReference type="ChEBI" id="CHEBI:18420"/>
    </cofactor>
</comment>
<dbReference type="SUPFAM" id="SSF52009">
    <property type="entry name" value="Phosphohistidine domain"/>
    <property type="match status" value="1"/>
</dbReference>
<dbReference type="InterPro" id="IPR040442">
    <property type="entry name" value="Pyrv_kinase-like_dom_sf"/>
</dbReference>
<keyword evidence="14 17" id="KW-0418">Kinase</keyword>
<dbReference type="InterPro" id="IPR015813">
    <property type="entry name" value="Pyrv/PenolPyrv_kinase-like_dom"/>
</dbReference>
<keyword evidence="11 17" id="KW-0808">Transferase</keyword>
<dbReference type="PROSITE" id="PS00370">
    <property type="entry name" value="PEP_ENZYMES_PHOS_SITE"/>
    <property type="match status" value="1"/>
</dbReference>
<dbReference type="SUPFAM" id="SSF51621">
    <property type="entry name" value="Phosphoenolpyruvate/pyruvate domain"/>
    <property type="match status" value="1"/>
</dbReference>
<comment type="caution">
    <text evidence="24">The sequence shown here is derived from an EMBL/GenBank/DDBJ whole genome shotgun (WGS) entry which is preliminary data.</text>
</comment>
<feature type="domain" description="Phosphotransferase system enzyme I N-terminal" evidence="23">
    <location>
        <begin position="15"/>
        <end position="134"/>
    </location>
</feature>